<gene>
    <name evidence="1" type="ORF">AK812_SmicGene328</name>
</gene>
<name>A0A1Q9F6V9_SYMMI</name>
<sequence length="198" mass="21941">MDIVTEPVDPPLTELVDLLRRYKRGEGIEQTPFPSFGQTSQRSAEPIGEARFALASGEQMILPGAAPAGAHSGQADIVDWLVPTPEEADLPVHTFRDSCLVLSVLEVSEIVFPLQADADHAWIYVRPAARTDMTIRTGSIPSFFEGPYEDVAFVLYLDSWHCFNRAPDIASSEKAFRYSFLARLPEIGPPVRQFELPP</sequence>
<evidence type="ECO:0000313" key="2">
    <source>
        <dbReference type="Proteomes" id="UP000186817"/>
    </source>
</evidence>
<dbReference type="Proteomes" id="UP000186817">
    <property type="component" value="Unassembled WGS sequence"/>
</dbReference>
<keyword evidence="2" id="KW-1185">Reference proteome</keyword>
<dbReference type="EMBL" id="LSRX01000003">
    <property type="protein sequence ID" value="OLQ15413.1"/>
    <property type="molecule type" value="Genomic_DNA"/>
</dbReference>
<dbReference type="AlphaFoldDB" id="A0A1Q9F6V9"/>
<organism evidence="1 2">
    <name type="scientific">Symbiodinium microadriaticum</name>
    <name type="common">Dinoflagellate</name>
    <name type="synonym">Zooxanthella microadriatica</name>
    <dbReference type="NCBI Taxonomy" id="2951"/>
    <lineage>
        <taxon>Eukaryota</taxon>
        <taxon>Sar</taxon>
        <taxon>Alveolata</taxon>
        <taxon>Dinophyceae</taxon>
        <taxon>Suessiales</taxon>
        <taxon>Symbiodiniaceae</taxon>
        <taxon>Symbiodinium</taxon>
    </lineage>
</organism>
<reference evidence="1 2" key="1">
    <citation type="submission" date="2016-02" db="EMBL/GenBank/DDBJ databases">
        <title>Genome analysis of coral dinoflagellate symbionts highlights evolutionary adaptations to a symbiotic lifestyle.</title>
        <authorList>
            <person name="Aranda M."/>
            <person name="Li Y."/>
            <person name="Liew Y.J."/>
            <person name="Baumgarten S."/>
            <person name="Simakov O."/>
            <person name="Wilson M."/>
            <person name="Piel J."/>
            <person name="Ashoor H."/>
            <person name="Bougouffa S."/>
            <person name="Bajic V.B."/>
            <person name="Ryu T."/>
            <person name="Ravasi T."/>
            <person name="Bayer T."/>
            <person name="Micklem G."/>
            <person name="Kim H."/>
            <person name="Bhak J."/>
            <person name="Lajeunesse T.C."/>
            <person name="Voolstra C.R."/>
        </authorList>
    </citation>
    <scope>NUCLEOTIDE SEQUENCE [LARGE SCALE GENOMIC DNA]</scope>
    <source>
        <strain evidence="1 2">CCMP2467</strain>
    </source>
</reference>
<proteinExistence type="predicted"/>
<comment type="caution">
    <text evidence="1">The sequence shown here is derived from an EMBL/GenBank/DDBJ whole genome shotgun (WGS) entry which is preliminary data.</text>
</comment>
<evidence type="ECO:0000313" key="1">
    <source>
        <dbReference type="EMBL" id="OLQ15413.1"/>
    </source>
</evidence>
<accession>A0A1Q9F6V9</accession>
<protein>
    <submittedName>
        <fullName evidence="1">Uncharacterized protein</fullName>
    </submittedName>
</protein>